<evidence type="ECO:0000256" key="2">
    <source>
        <dbReference type="ARBA" id="ARBA00023015"/>
    </source>
</evidence>
<dbReference type="InterPro" id="IPR013249">
    <property type="entry name" value="RNA_pol_sigma70_r4_t2"/>
</dbReference>
<dbReference type="InterPro" id="IPR007627">
    <property type="entry name" value="RNA_pol_sigma70_r2"/>
</dbReference>
<evidence type="ECO:0000313" key="8">
    <source>
        <dbReference type="Proteomes" id="UP000294498"/>
    </source>
</evidence>
<dbReference type="Proteomes" id="UP000294498">
    <property type="component" value="Unassembled WGS sequence"/>
</dbReference>
<dbReference type="InterPro" id="IPR036388">
    <property type="entry name" value="WH-like_DNA-bd_sf"/>
</dbReference>
<dbReference type="SUPFAM" id="SSF88946">
    <property type="entry name" value="Sigma2 domain of RNA polymerase sigma factors"/>
    <property type="match status" value="1"/>
</dbReference>
<dbReference type="InterPro" id="IPR014284">
    <property type="entry name" value="RNA_pol_sigma-70_dom"/>
</dbReference>
<evidence type="ECO:0000256" key="3">
    <source>
        <dbReference type="ARBA" id="ARBA00023082"/>
    </source>
</evidence>
<evidence type="ECO:0000313" key="7">
    <source>
        <dbReference type="EMBL" id="TDX01571.1"/>
    </source>
</evidence>
<dbReference type="Pfam" id="PF08281">
    <property type="entry name" value="Sigma70_r4_2"/>
    <property type="match status" value="1"/>
</dbReference>
<evidence type="ECO:0000259" key="6">
    <source>
        <dbReference type="Pfam" id="PF08281"/>
    </source>
</evidence>
<dbReference type="PANTHER" id="PTHR43133:SF46">
    <property type="entry name" value="RNA POLYMERASE SIGMA-70 FACTOR ECF SUBFAMILY"/>
    <property type="match status" value="1"/>
</dbReference>
<name>A0A4R8DWI2_9BACT</name>
<keyword evidence="2" id="KW-0805">Transcription regulation</keyword>
<dbReference type="EMBL" id="SODV01000001">
    <property type="protein sequence ID" value="TDX01571.1"/>
    <property type="molecule type" value="Genomic_DNA"/>
</dbReference>
<feature type="domain" description="RNA polymerase sigma-70 region 2" evidence="5">
    <location>
        <begin position="22"/>
        <end position="83"/>
    </location>
</feature>
<protein>
    <submittedName>
        <fullName evidence="7">RNA polymerase sigma factor (Sigma-70 family)</fullName>
    </submittedName>
</protein>
<comment type="caution">
    <text evidence="7">The sequence shown here is derived from an EMBL/GenBank/DDBJ whole genome shotgun (WGS) entry which is preliminary data.</text>
</comment>
<dbReference type="SUPFAM" id="SSF88659">
    <property type="entry name" value="Sigma3 and sigma4 domains of RNA polymerase sigma factors"/>
    <property type="match status" value="1"/>
</dbReference>
<keyword evidence="4" id="KW-0804">Transcription</keyword>
<dbReference type="Gene3D" id="1.10.1740.10">
    <property type="match status" value="1"/>
</dbReference>
<dbReference type="NCBIfam" id="TIGR02937">
    <property type="entry name" value="sigma70-ECF"/>
    <property type="match status" value="1"/>
</dbReference>
<dbReference type="PANTHER" id="PTHR43133">
    <property type="entry name" value="RNA POLYMERASE ECF-TYPE SIGMA FACTO"/>
    <property type="match status" value="1"/>
</dbReference>
<feature type="domain" description="RNA polymerase sigma factor 70 region 4 type 2" evidence="6">
    <location>
        <begin position="118"/>
        <end position="169"/>
    </location>
</feature>
<dbReference type="AlphaFoldDB" id="A0A4R8DWI2"/>
<evidence type="ECO:0000256" key="4">
    <source>
        <dbReference type="ARBA" id="ARBA00023163"/>
    </source>
</evidence>
<proteinExistence type="inferred from homology"/>
<dbReference type="InterPro" id="IPR013325">
    <property type="entry name" value="RNA_pol_sigma_r2"/>
</dbReference>
<dbReference type="GO" id="GO:0003677">
    <property type="term" value="F:DNA binding"/>
    <property type="evidence" value="ECO:0007669"/>
    <property type="project" value="InterPro"/>
</dbReference>
<comment type="similarity">
    <text evidence="1">Belongs to the sigma-70 factor family. ECF subfamily.</text>
</comment>
<keyword evidence="3" id="KW-0731">Sigma factor</keyword>
<sequence>MQEDHLLWKAYLDGDKTSFETIYTRYHRNLYEYGMRKWGDEDLVRDGLQDLFVRLWVNRGRIGPTDNIKYYLIAALRNALINASIQQDKRRAAEVGEEPFELAYPEPGASASGDRQARLVAALDQLTGRQKEVIYLRYFEDLSYEQIASLMDISVKGIYKLHYRALDALKDILGISRQDLLLLLAMCKVIFS</sequence>
<dbReference type="InterPro" id="IPR013324">
    <property type="entry name" value="RNA_pol_sigma_r3/r4-like"/>
</dbReference>
<keyword evidence="8" id="KW-1185">Reference proteome</keyword>
<dbReference type="CDD" id="cd06171">
    <property type="entry name" value="Sigma70_r4"/>
    <property type="match status" value="1"/>
</dbReference>
<dbReference type="Gene3D" id="1.10.10.10">
    <property type="entry name" value="Winged helix-like DNA-binding domain superfamily/Winged helix DNA-binding domain"/>
    <property type="match status" value="1"/>
</dbReference>
<gene>
    <name evidence="7" type="ORF">EDB95_2611</name>
</gene>
<evidence type="ECO:0000256" key="1">
    <source>
        <dbReference type="ARBA" id="ARBA00010641"/>
    </source>
</evidence>
<reference evidence="7 8" key="1">
    <citation type="submission" date="2019-03" db="EMBL/GenBank/DDBJ databases">
        <title>Genomic Encyclopedia of Type Strains, Phase IV (KMG-IV): sequencing the most valuable type-strain genomes for metagenomic binning, comparative biology and taxonomic classification.</title>
        <authorList>
            <person name="Goeker M."/>
        </authorList>
    </citation>
    <scope>NUCLEOTIDE SEQUENCE [LARGE SCALE GENOMIC DNA]</scope>
    <source>
        <strain evidence="7 8">DSM 100059</strain>
    </source>
</reference>
<dbReference type="GO" id="GO:0016987">
    <property type="term" value="F:sigma factor activity"/>
    <property type="evidence" value="ECO:0007669"/>
    <property type="project" value="UniProtKB-KW"/>
</dbReference>
<dbReference type="Pfam" id="PF04542">
    <property type="entry name" value="Sigma70_r2"/>
    <property type="match status" value="1"/>
</dbReference>
<accession>A0A4R8DWI2</accession>
<organism evidence="7 8">
    <name type="scientific">Dinghuibacter silviterrae</name>
    <dbReference type="NCBI Taxonomy" id="1539049"/>
    <lineage>
        <taxon>Bacteria</taxon>
        <taxon>Pseudomonadati</taxon>
        <taxon>Bacteroidota</taxon>
        <taxon>Chitinophagia</taxon>
        <taxon>Chitinophagales</taxon>
        <taxon>Chitinophagaceae</taxon>
        <taxon>Dinghuibacter</taxon>
    </lineage>
</organism>
<dbReference type="InterPro" id="IPR039425">
    <property type="entry name" value="RNA_pol_sigma-70-like"/>
</dbReference>
<dbReference type="GO" id="GO:0006352">
    <property type="term" value="P:DNA-templated transcription initiation"/>
    <property type="evidence" value="ECO:0007669"/>
    <property type="project" value="InterPro"/>
</dbReference>
<evidence type="ECO:0000259" key="5">
    <source>
        <dbReference type="Pfam" id="PF04542"/>
    </source>
</evidence>